<dbReference type="EMBL" id="QWDE01000001">
    <property type="protein sequence ID" value="RFZ85767.1"/>
    <property type="molecule type" value="Genomic_DNA"/>
</dbReference>
<dbReference type="GO" id="GO:0016758">
    <property type="term" value="F:hexosyltransferase activity"/>
    <property type="evidence" value="ECO:0007669"/>
    <property type="project" value="TreeGrafter"/>
</dbReference>
<dbReference type="Pfam" id="PF03808">
    <property type="entry name" value="Glyco_tran_WecG"/>
    <property type="match status" value="1"/>
</dbReference>
<reference evidence="3 4" key="1">
    <citation type="submission" date="2018-08" db="EMBL/GenBank/DDBJ databases">
        <title>Mucilaginibacter terrae sp. nov., isolated from manganese diggings.</title>
        <authorList>
            <person name="Huang Y."/>
            <person name="Zhou Z."/>
        </authorList>
    </citation>
    <scope>NUCLEOTIDE SEQUENCE [LARGE SCALE GENOMIC DNA]</scope>
    <source>
        <strain evidence="3 4">ZH6</strain>
    </source>
</reference>
<dbReference type="CDD" id="cd06533">
    <property type="entry name" value="Glyco_transf_WecG_TagA"/>
    <property type="match status" value="1"/>
</dbReference>
<evidence type="ECO:0000256" key="1">
    <source>
        <dbReference type="ARBA" id="ARBA00022676"/>
    </source>
</evidence>
<dbReference type="InterPro" id="IPR004629">
    <property type="entry name" value="WecG_TagA_CpsF"/>
</dbReference>
<sequence length="249" mass="28155">MQKVDIFGVKYSVTNYEDASTHIIAKAKANQSFGVSALAVHGLIECYNNPELRDKVNKLELIVPDGQPVKWAMNSFHKAQLSDRVYGPTLTLEVLKKANKEQLSVYLYGSKQTTLDAFEKNINTWFPNIKIAGIHPDRFRNATSEEDLQDIEKINKSGANIVLVGRGCPRQEIWVSEHLGKVNAAMMAVGAAFDFHAGTLKQAPSWMQDNGLEWLFRLISEPQRLWKRYLFTNSKFVALFLGKKLNIIN</sequence>
<protein>
    <submittedName>
        <fullName evidence="3">Glycosyltransferase</fullName>
    </submittedName>
</protein>
<dbReference type="NCBIfam" id="TIGR00696">
    <property type="entry name" value="wecG_tagA_cpsF"/>
    <property type="match status" value="1"/>
</dbReference>
<dbReference type="OrthoDB" id="9771846at2"/>
<dbReference type="PANTHER" id="PTHR34136:SF1">
    <property type="entry name" value="UDP-N-ACETYL-D-MANNOSAMINURONIC ACID TRANSFERASE"/>
    <property type="match status" value="1"/>
</dbReference>
<accession>A0A3E2NXQ3</accession>
<dbReference type="AlphaFoldDB" id="A0A3E2NXQ3"/>
<name>A0A3E2NXQ3_9SPHI</name>
<keyword evidence="1" id="KW-0328">Glycosyltransferase</keyword>
<gene>
    <name evidence="3" type="ORF">DYU05_09275</name>
</gene>
<keyword evidence="2 3" id="KW-0808">Transferase</keyword>
<keyword evidence="4" id="KW-1185">Reference proteome</keyword>
<evidence type="ECO:0000256" key="2">
    <source>
        <dbReference type="ARBA" id="ARBA00022679"/>
    </source>
</evidence>
<comment type="caution">
    <text evidence="3">The sequence shown here is derived from an EMBL/GenBank/DDBJ whole genome shotgun (WGS) entry which is preliminary data.</text>
</comment>
<dbReference type="PANTHER" id="PTHR34136">
    <property type="match status" value="1"/>
</dbReference>
<evidence type="ECO:0000313" key="4">
    <source>
        <dbReference type="Proteomes" id="UP000260823"/>
    </source>
</evidence>
<proteinExistence type="predicted"/>
<evidence type="ECO:0000313" key="3">
    <source>
        <dbReference type="EMBL" id="RFZ85767.1"/>
    </source>
</evidence>
<organism evidence="3 4">
    <name type="scientific">Mucilaginibacter terrenus</name>
    <dbReference type="NCBI Taxonomy" id="2482727"/>
    <lineage>
        <taxon>Bacteria</taxon>
        <taxon>Pseudomonadati</taxon>
        <taxon>Bacteroidota</taxon>
        <taxon>Sphingobacteriia</taxon>
        <taxon>Sphingobacteriales</taxon>
        <taxon>Sphingobacteriaceae</taxon>
        <taxon>Mucilaginibacter</taxon>
    </lineage>
</organism>
<dbReference type="Proteomes" id="UP000260823">
    <property type="component" value="Unassembled WGS sequence"/>
</dbReference>
<dbReference type="RefSeq" id="WP_117382664.1">
    <property type="nucleotide sequence ID" value="NZ_QWDE01000001.1"/>
</dbReference>